<evidence type="ECO:0000313" key="1">
    <source>
        <dbReference type="EMBL" id="OFJ51166.1"/>
    </source>
</evidence>
<name>A0A1E8PYJ1_9MYCO</name>
<organism evidence="1 2">
    <name type="scientific">Mycolicibacterium grossiae</name>
    <dbReference type="NCBI Taxonomy" id="1552759"/>
    <lineage>
        <taxon>Bacteria</taxon>
        <taxon>Bacillati</taxon>
        <taxon>Actinomycetota</taxon>
        <taxon>Actinomycetes</taxon>
        <taxon>Mycobacteriales</taxon>
        <taxon>Mycobacteriaceae</taxon>
        <taxon>Mycolicibacterium</taxon>
    </lineage>
</organism>
<evidence type="ECO:0000313" key="2">
    <source>
        <dbReference type="Proteomes" id="UP000178953"/>
    </source>
</evidence>
<protein>
    <submittedName>
        <fullName evidence="1">Uncharacterized protein</fullName>
    </submittedName>
</protein>
<keyword evidence="2" id="KW-1185">Reference proteome</keyword>
<dbReference type="Proteomes" id="UP000178953">
    <property type="component" value="Unassembled WGS sequence"/>
</dbReference>
<dbReference type="AlphaFoldDB" id="A0A1E8PYJ1"/>
<proteinExistence type="predicted"/>
<comment type="caution">
    <text evidence="1">The sequence shown here is derived from an EMBL/GenBank/DDBJ whole genome shotgun (WGS) entry which is preliminary data.</text>
</comment>
<dbReference type="EMBL" id="MCHX01000076">
    <property type="protein sequence ID" value="OFJ51166.1"/>
    <property type="molecule type" value="Genomic_DNA"/>
</dbReference>
<accession>A0A1E8PYJ1</accession>
<sequence length="272" mass="29682">MPQECLAWCRAQDYEVAVSDDVAEVVAEVDLQWWNQRLAQRAIPVRIFGRDADGAPTDAGVGALRRGDLDTDAPPVHRPTDLGVLYRAAAWLSGHPNRDRLRRFPDVRTPSPPGHDCDAIITALQACRPPHAWPDPAAGSYRRWSGWPRTPGVGPTLLSLYCWATHRTATGDRAVMRPQLLDQQAVASLIQLGGTVAATATLRFDALLGTTHRARNRTAPRAFGKHAADLFLGSSDPCPRRLGEHHRSRLLEAGRGAAALGRNFRGRPGQPA</sequence>
<gene>
    <name evidence="1" type="ORF">BEL07_24175</name>
</gene>
<reference evidence="1 2" key="1">
    <citation type="submission" date="2016-09" db="EMBL/GenBank/DDBJ databases">
        <title>genome sequence of Mycobacterium sp. 739 SCH.</title>
        <authorList>
            <person name="Greninger A.L."/>
            <person name="Qin X."/>
            <person name="Jerome K."/>
            <person name="Vora S."/>
            <person name="Quinn K."/>
        </authorList>
    </citation>
    <scope>NUCLEOTIDE SEQUENCE [LARGE SCALE GENOMIC DNA]</scope>
    <source>
        <strain evidence="1 2">SCH</strain>
    </source>
</reference>